<dbReference type="AlphaFoldDB" id="A0A0R1ES40"/>
<dbReference type="GO" id="GO:0046872">
    <property type="term" value="F:metal ion binding"/>
    <property type="evidence" value="ECO:0007669"/>
    <property type="project" value="UniProtKB-KW"/>
</dbReference>
<dbReference type="EMBL" id="AZCT01000025">
    <property type="protein sequence ID" value="KRK10098.1"/>
    <property type="molecule type" value="Genomic_DNA"/>
</dbReference>
<dbReference type="Proteomes" id="UP000051984">
    <property type="component" value="Unassembled WGS sequence"/>
</dbReference>
<evidence type="ECO:0000256" key="3">
    <source>
        <dbReference type="ARBA" id="ARBA00022723"/>
    </source>
</evidence>
<protein>
    <submittedName>
        <fullName evidence="4">Glycosyl transferase group 8</fullName>
    </submittedName>
</protein>
<proteinExistence type="predicted"/>
<sequence>MSKNVIVYCVTGTHLQLTAVSIATILEHYQTKRDLQINIVCSGVRQQDIAFMKQLPVIYGKPMVTVDFWSIPQEISKIRPDFTIGSGVPVPPMAIWRLFMPNYFNDYDRMLYLDNDTMIETDVSNIFAQLNEPYVLAAVKDFLFATDVGYGPANFNAKEAYGIDSMRHYFNNGVMLIDVAKFNRLIPVSRLLHVINTSHWHLADQTIINILAVGHVKYLPYRYNFQHSLAFFDNPKVDWNPQLVQTVTDEYPHILIRHFAGTGRLTCPYQHVRLADEWEEEFLRVLINVKRLSFNISPIHTIQPEIK</sequence>
<reference evidence="4 5" key="1">
    <citation type="journal article" date="2015" name="Genome Announc.">
        <title>Expanding the biotechnology potential of lactobacilli through comparative genomics of 213 strains and associated genera.</title>
        <authorList>
            <person name="Sun Z."/>
            <person name="Harris H.M."/>
            <person name="McCann A."/>
            <person name="Guo C."/>
            <person name="Argimon S."/>
            <person name="Zhang W."/>
            <person name="Yang X."/>
            <person name="Jeffery I.B."/>
            <person name="Cooney J.C."/>
            <person name="Kagawa T.F."/>
            <person name="Liu W."/>
            <person name="Song Y."/>
            <person name="Salvetti E."/>
            <person name="Wrobel A."/>
            <person name="Rasinkangas P."/>
            <person name="Parkhill J."/>
            <person name="Rea M.C."/>
            <person name="O'Sullivan O."/>
            <person name="Ritari J."/>
            <person name="Douillard F.P."/>
            <person name="Paul Ross R."/>
            <person name="Yang R."/>
            <person name="Briner A.E."/>
            <person name="Felis G.E."/>
            <person name="de Vos W.M."/>
            <person name="Barrangou R."/>
            <person name="Klaenhammer T.R."/>
            <person name="Caufield P.W."/>
            <person name="Cui Y."/>
            <person name="Zhang H."/>
            <person name="O'Toole P.W."/>
        </authorList>
    </citation>
    <scope>NUCLEOTIDE SEQUENCE [LARGE SCALE GENOMIC DNA]</scope>
    <source>
        <strain evidence="4 5">DSM 20178</strain>
    </source>
</reference>
<accession>A0A0R1ES40</accession>
<dbReference type="PANTHER" id="PTHR13778">
    <property type="entry name" value="GLYCOSYLTRANSFERASE 8 DOMAIN-CONTAINING PROTEIN"/>
    <property type="match status" value="1"/>
</dbReference>
<dbReference type="Gene3D" id="3.90.550.10">
    <property type="entry name" value="Spore Coat Polysaccharide Biosynthesis Protein SpsA, Chain A"/>
    <property type="match status" value="1"/>
</dbReference>
<dbReference type="GO" id="GO:0016757">
    <property type="term" value="F:glycosyltransferase activity"/>
    <property type="evidence" value="ECO:0007669"/>
    <property type="project" value="UniProtKB-KW"/>
</dbReference>
<evidence type="ECO:0000256" key="1">
    <source>
        <dbReference type="ARBA" id="ARBA00022676"/>
    </source>
</evidence>
<dbReference type="SUPFAM" id="SSF53448">
    <property type="entry name" value="Nucleotide-diphospho-sugar transferases"/>
    <property type="match status" value="1"/>
</dbReference>
<dbReference type="InterPro" id="IPR002495">
    <property type="entry name" value="Glyco_trans_8"/>
</dbReference>
<dbReference type="Pfam" id="PF01501">
    <property type="entry name" value="Glyco_transf_8"/>
    <property type="match status" value="1"/>
</dbReference>
<name>A0A0R1ES40_LACZE</name>
<organism evidence="4 5">
    <name type="scientific">Lacticaseibacillus zeae DSM 20178 = KCTC 3804</name>
    <dbReference type="NCBI Taxonomy" id="1423816"/>
    <lineage>
        <taxon>Bacteria</taxon>
        <taxon>Bacillati</taxon>
        <taxon>Bacillota</taxon>
        <taxon>Bacilli</taxon>
        <taxon>Lactobacillales</taxon>
        <taxon>Lactobacillaceae</taxon>
        <taxon>Lacticaseibacillus</taxon>
    </lineage>
</organism>
<gene>
    <name evidence="4" type="ORF">FD51_GL001917</name>
</gene>
<dbReference type="InterPro" id="IPR050748">
    <property type="entry name" value="Glycosyltrans_8_dom-fam"/>
</dbReference>
<evidence type="ECO:0000313" key="4">
    <source>
        <dbReference type="EMBL" id="KRK10098.1"/>
    </source>
</evidence>
<evidence type="ECO:0000256" key="2">
    <source>
        <dbReference type="ARBA" id="ARBA00022679"/>
    </source>
</evidence>
<dbReference type="InterPro" id="IPR029044">
    <property type="entry name" value="Nucleotide-diphossugar_trans"/>
</dbReference>
<evidence type="ECO:0000313" key="5">
    <source>
        <dbReference type="Proteomes" id="UP000051984"/>
    </source>
</evidence>
<dbReference type="RefSeq" id="WP_010489063.1">
    <property type="nucleotide sequence ID" value="NZ_AZCT01000025.1"/>
</dbReference>
<keyword evidence="3" id="KW-0479">Metal-binding</keyword>
<dbReference type="PANTHER" id="PTHR13778:SF47">
    <property type="entry name" value="LIPOPOLYSACCHARIDE 1,3-GALACTOSYLTRANSFERASE"/>
    <property type="match status" value="1"/>
</dbReference>
<comment type="caution">
    <text evidence="4">The sequence shown here is derived from an EMBL/GenBank/DDBJ whole genome shotgun (WGS) entry which is preliminary data.</text>
</comment>
<keyword evidence="2 4" id="KW-0808">Transferase</keyword>
<dbReference type="PATRIC" id="fig|1423816.3.peg.1991"/>
<keyword evidence="1" id="KW-0328">Glycosyltransferase</keyword>
<dbReference type="eggNOG" id="COG1442">
    <property type="taxonomic scope" value="Bacteria"/>
</dbReference>